<feature type="region of interest" description="Disordered" evidence="7">
    <location>
        <begin position="605"/>
        <end position="681"/>
    </location>
</feature>
<dbReference type="RefSeq" id="WP_246300126.1">
    <property type="nucleotide sequence ID" value="NZ_JACBYW010000001.1"/>
</dbReference>
<keyword evidence="4 8" id="KW-1133">Transmembrane helix</keyword>
<dbReference type="PANTHER" id="PTHR30509">
    <property type="entry name" value="P-HYDROXYBENZOIC ACID EFFLUX PUMP SUBUNIT-RELATED"/>
    <property type="match status" value="1"/>
</dbReference>
<feature type="transmembrane region" description="Helical" evidence="8">
    <location>
        <begin position="43"/>
        <end position="63"/>
    </location>
</feature>
<feature type="compositionally biased region" description="Polar residues" evidence="7">
    <location>
        <begin position="651"/>
        <end position="674"/>
    </location>
</feature>
<dbReference type="Pfam" id="PF13515">
    <property type="entry name" value="FUSC_2"/>
    <property type="match status" value="1"/>
</dbReference>
<feature type="transmembrane region" description="Helical" evidence="8">
    <location>
        <begin position="465"/>
        <end position="483"/>
    </location>
</feature>
<evidence type="ECO:0000256" key="7">
    <source>
        <dbReference type="SAM" id="MobiDB-lite"/>
    </source>
</evidence>
<dbReference type="Proteomes" id="UP000548304">
    <property type="component" value="Unassembled WGS sequence"/>
</dbReference>
<feature type="transmembrane region" description="Helical" evidence="8">
    <location>
        <begin position="99"/>
        <end position="116"/>
    </location>
</feature>
<feature type="transmembrane region" description="Helical" evidence="8">
    <location>
        <begin position="150"/>
        <end position="170"/>
    </location>
</feature>
<dbReference type="AlphaFoldDB" id="A0A852YUS6"/>
<keyword evidence="5 8" id="KW-0472">Membrane</keyword>
<comment type="caution">
    <text evidence="10">The sequence shown here is derived from an EMBL/GenBank/DDBJ whole genome shotgun (WGS) entry which is preliminary data.</text>
</comment>
<evidence type="ECO:0000313" key="10">
    <source>
        <dbReference type="EMBL" id="NYH77738.1"/>
    </source>
</evidence>
<comment type="subcellular location">
    <subcellularLocation>
        <location evidence="1">Cell membrane</location>
        <topology evidence="1">Multi-pass membrane protein</topology>
    </subcellularLocation>
</comment>
<comment type="similarity">
    <text evidence="6">Belongs to the YccS/YhfK family.</text>
</comment>
<keyword evidence="11" id="KW-1185">Reference proteome</keyword>
<feature type="transmembrane region" description="Helical" evidence="8">
    <location>
        <begin position="395"/>
        <end position="416"/>
    </location>
</feature>
<evidence type="ECO:0000313" key="11">
    <source>
        <dbReference type="Proteomes" id="UP000548304"/>
    </source>
</evidence>
<evidence type="ECO:0000256" key="1">
    <source>
        <dbReference type="ARBA" id="ARBA00004651"/>
    </source>
</evidence>
<sequence>MPRLLRAALPAWLRRMLRPAPIPVDWSRIGVAALAVGLPPAVGLATGGIGEAILISLGALCVAFSDPVSSYRYRLRRVGLTVLLGAVGFGLGIAAPSPWTGACVVVIISVLSVLASRMGDLWGAAGAQMLTFCIVATGHPVETMHDGQQLAWFLGGELLAFTLIAATWPFRRTAPARHAVARVFETAARMLNTESEETRTEVRQQLTRALNEAHDVLISVAAGSTARSRVHDRLYVALSQATPMVEASVALAHAGTRVPDPPMETMRTLARCLRSGALPPPYTSTTASTDPTPLRALDHALGRLVASLRTAKLADPGELDTGRDRRARFRVWREGLAVGRTGWLLAARMALCLAVAETIGLLLPLEQPYWVALTVALVLKPNSGSLFARTVLRGIGSVLGVIVASALLAGIAHGWWMLPFTVLLAALVPDTLSRHYGLFTGVVTCLVLLKMNQVESIPALPAVRLVDSLIGCVVVLVVGYVLSPLHRRPPLERGFADAVLTVSEYVSLSLTGMARERPALRRRSYRELAELRTTLRQRLVEPSSASRTAEQWWPSIVVLERLVDGATEHAIRIEGGNTGISLQRAQLIVSNMRSLARWLRCETSENATPSPTCVSERLSEIENELTSSSWPRPEDASPGRETARPAAERVTASSRSGTRNPVTPPSSNGVSTVNPPYGVRR</sequence>
<feature type="compositionally biased region" description="Basic and acidic residues" evidence="7">
    <location>
        <begin position="632"/>
        <end position="647"/>
    </location>
</feature>
<keyword evidence="3 8" id="KW-0812">Transmembrane</keyword>
<evidence type="ECO:0000256" key="8">
    <source>
        <dbReference type="SAM" id="Phobius"/>
    </source>
</evidence>
<keyword evidence="2" id="KW-1003">Cell membrane</keyword>
<evidence type="ECO:0000256" key="3">
    <source>
        <dbReference type="ARBA" id="ARBA00022692"/>
    </source>
</evidence>
<feature type="domain" description="Integral membrane bound transporter" evidence="9">
    <location>
        <begin position="358"/>
        <end position="478"/>
    </location>
</feature>
<feature type="transmembrane region" description="Helical" evidence="8">
    <location>
        <begin position="121"/>
        <end position="138"/>
    </location>
</feature>
<accession>A0A852YUS6</accession>
<proteinExistence type="inferred from homology"/>
<organism evidence="10 11">
    <name type="scientific">Actinopolyspora biskrensis</name>
    <dbReference type="NCBI Taxonomy" id="1470178"/>
    <lineage>
        <taxon>Bacteria</taxon>
        <taxon>Bacillati</taxon>
        <taxon>Actinomycetota</taxon>
        <taxon>Actinomycetes</taxon>
        <taxon>Actinopolysporales</taxon>
        <taxon>Actinopolysporaceae</taxon>
        <taxon>Actinopolyspora</taxon>
    </lineage>
</organism>
<dbReference type="InterPro" id="IPR049453">
    <property type="entry name" value="Memb_transporter_dom"/>
</dbReference>
<evidence type="ECO:0000256" key="2">
    <source>
        <dbReference type="ARBA" id="ARBA00022475"/>
    </source>
</evidence>
<evidence type="ECO:0000256" key="6">
    <source>
        <dbReference type="ARBA" id="ARBA00043993"/>
    </source>
</evidence>
<feature type="transmembrane region" description="Helical" evidence="8">
    <location>
        <begin position="436"/>
        <end position="453"/>
    </location>
</feature>
<protein>
    <submittedName>
        <fullName evidence="10">Putative membrane protein YccC</fullName>
    </submittedName>
</protein>
<evidence type="ECO:0000256" key="5">
    <source>
        <dbReference type="ARBA" id="ARBA00023136"/>
    </source>
</evidence>
<dbReference type="GO" id="GO:0005886">
    <property type="term" value="C:plasma membrane"/>
    <property type="evidence" value="ECO:0007669"/>
    <property type="project" value="UniProtKB-SubCell"/>
</dbReference>
<reference evidence="10 11" key="1">
    <citation type="submission" date="2020-07" db="EMBL/GenBank/DDBJ databases">
        <title>Genomic Encyclopedia of Type Strains, Phase III (KMG-III): the genomes of soil and plant-associated and newly described type strains.</title>
        <authorList>
            <person name="Whitman W."/>
        </authorList>
    </citation>
    <scope>NUCLEOTIDE SEQUENCE [LARGE SCALE GENOMIC DNA]</scope>
    <source>
        <strain evidence="10 11">CECT 8576</strain>
    </source>
</reference>
<evidence type="ECO:0000259" key="9">
    <source>
        <dbReference type="Pfam" id="PF13515"/>
    </source>
</evidence>
<feature type="transmembrane region" description="Helical" evidence="8">
    <location>
        <begin position="75"/>
        <end position="93"/>
    </location>
</feature>
<dbReference type="PANTHER" id="PTHR30509:SF9">
    <property type="entry name" value="MULTIDRUG RESISTANCE PROTEIN MDTO"/>
    <property type="match status" value="1"/>
</dbReference>
<evidence type="ECO:0000256" key="4">
    <source>
        <dbReference type="ARBA" id="ARBA00022989"/>
    </source>
</evidence>
<dbReference type="EMBL" id="JACBYW010000001">
    <property type="protein sequence ID" value="NYH77738.1"/>
    <property type="molecule type" value="Genomic_DNA"/>
</dbReference>
<name>A0A852YUS6_9ACTN</name>
<gene>
    <name evidence="10" type="ORF">FHR84_001052</name>
</gene>